<dbReference type="AlphaFoldDB" id="A0A382Q7L6"/>
<dbReference type="EMBL" id="UINC01112199">
    <property type="protein sequence ID" value="SVC80970.1"/>
    <property type="molecule type" value="Genomic_DNA"/>
</dbReference>
<organism evidence="1">
    <name type="scientific">marine metagenome</name>
    <dbReference type="NCBI Taxonomy" id="408172"/>
    <lineage>
        <taxon>unclassified sequences</taxon>
        <taxon>metagenomes</taxon>
        <taxon>ecological metagenomes</taxon>
    </lineage>
</organism>
<gene>
    <name evidence="1" type="ORF">METZ01_LOCUS333824</name>
</gene>
<protein>
    <submittedName>
        <fullName evidence="1">Uncharacterized protein</fullName>
    </submittedName>
</protein>
<name>A0A382Q7L6_9ZZZZ</name>
<accession>A0A382Q7L6</accession>
<feature type="non-terminal residue" evidence="1">
    <location>
        <position position="1"/>
    </location>
</feature>
<reference evidence="1" key="1">
    <citation type="submission" date="2018-05" db="EMBL/GenBank/DDBJ databases">
        <authorList>
            <person name="Lanie J.A."/>
            <person name="Ng W.-L."/>
            <person name="Kazmierczak K.M."/>
            <person name="Andrzejewski T.M."/>
            <person name="Davidsen T.M."/>
            <person name="Wayne K.J."/>
            <person name="Tettelin H."/>
            <person name="Glass J.I."/>
            <person name="Rusch D."/>
            <person name="Podicherti R."/>
            <person name="Tsui H.-C.T."/>
            <person name="Winkler M.E."/>
        </authorList>
    </citation>
    <scope>NUCLEOTIDE SEQUENCE</scope>
</reference>
<sequence length="271" mass="32050">QYYPEMQFELSRSQDDYNIINQLPRPRELAQLFYSHKPTTLDSLKIEIENESISIYLNIQDRVKKQYGFIPEVLMTVYIYKVTSINDNEPERMFFDFITYWEHLPGKTYGSEPHNTIDELIDNLSGALGNVIIQRSLGNLVGIVNEILEDDMIKINLHKHQYIKRGMKLESSSLHEWKKDGHEKWMEDLQLIMQWMENDTAAMDSEIYHDRLEEYESISDGSTRYYHNSNEGYYSYHVELIDVADSTAIAKIIWKSFPLLKIRPGDRFTMK</sequence>
<evidence type="ECO:0000313" key="1">
    <source>
        <dbReference type="EMBL" id="SVC80970.1"/>
    </source>
</evidence>
<proteinExistence type="predicted"/>